<dbReference type="EMBL" id="BEGY01000027">
    <property type="protein sequence ID" value="GAX77824.1"/>
    <property type="molecule type" value="Genomic_DNA"/>
</dbReference>
<comment type="caution">
    <text evidence="8">The sequence shown here is derived from an EMBL/GenBank/DDBJ whole genome shotgun (WGS) entry which is preliminary data.</text>
</comment>
<dbReference type="OrthoDB" id="15567at2759"/>
<accession>A0A250X418</accession>
<comment type="cofactor">
    <cofactor evidence="1">
        <name>(R)-lipoate</name>
        <dbReference type="ChEBI" id="CHEBI:83088"/>
    </cofactor>
</comment>
<organism evidence="8 9">
    <name type="scientific">Chlamydomonas eustigma</name>
    <dbReference type="NCBI Taxonomy" id="1157962"/>
    <lineage>
        <taxon>Eukaryota</taxon>
        <taxon>Viridiplantae</taxon>
        <taxon>Chlorophyta</taxon>
        <taxon>core chlorophytes</taxon>
        <taxon>Chlorophyceae</taxon>
        <taxon>CS clade</taxon>
        <taxon>Chlamydomonadales</taxon>
        <taxon>Chlamydomonadaceae</taxon>
        <taxon>Chlamydomonas</taxon>
    </lineage>
</organism>
<keyword evidence="3" id="KW-0808">Transferase</keyword>
<keyword evidence="9" id="KW-1185">Reference proteome</keyword>
<dbReference type="InterPro" id="IPR004167">
    <property type="entry name" value="PSBD"/>
</dbReference>
<dbReference type="Pfam" id="PF00198">
    <property type="entry name" value="2-oxoacid_dh"/>
    <property type="match status" value="1"/>
</dbReference>
<dbReference type="GO" id="GO:0016407">
    <property type="term" value="F:acetyltransferase activity"/>
    <property type="evidence" value="ECO:0007669"/>
    <property type="project" value="TreeGrafter"/>
</dbReference>
<protein>
    <submittedName>
        <fullName evidence="8">Uncharacterized protein</fullName>
    </submittedName>
</protein>
<dbReference type="STRING" id="1157962.A0A250X418"/>
<keyword evidence="4" id="KW-0450">Lipoyl</keyword>
<proteinExistence type="inferred from homology"/>
<dbReference type="SUPFAM" id="SSF52777">
    <property type="entry name" value="CoA-dependent acyltransferases"/>
    <property type="match status" value="1"/>
</dbReference>
<dbReference type="InterPro" id="IPR050743">
    <property type="entry name" value="2-oxoacid_DH_E2_comp"/>
</dbReference>
<dbReference type="FunFam" id="3.30.559.10:FF:000007">
    <property type="entry name" value="Dihydrolipoamide acetyltransferase component of pyruvate dehydrogenase complex"/>
    <property type="match status" value="1"/>
</dbReference>
<dbReference type="GO" id="GO:0031405">
    <property type="term" value="F:lipoic acid binding"/>
    <property type="evidence" value="ECO:0007669"/>
    <property type="project" value="TreeGrafter"/>
</dbReference>
<dbReference type="InterPro" id="IPR023213">
    <property type="entry name" value="CAT-like_dom_sf"/>
</dbReference>
<evidence type="ECO:0000259" key="7">
    <source>
        <dbReference type="Pfam" id="PF02817"/>
    </source>
</evidence>
<dbReference type="PANTHER" id="PTHR43178:SF14">
    <property type="entry name" value="LIPOAMIDE ACYLTRANSFERASE COMPONENT OF BRANCHED-CHAIN ALPHA-KETO ACID DEHYDROGENASE COMPLEX, MITOCHONDRIAL"/>
    <property type="match status" value="1"/>
</dbReference>
<reference evidence="8 9" key="1">
    <citation type="submission" date="2017-08" db="EMBL/GenBank/DDBJ databases">
        <title>Acidophilic green algal genome provides insights into adaptation to an acidic environment.</title>
        <authorList>
            <person name="Hirooka S."/>
            <person name="Hirose Y."/>
            <person name="Kanesaki Y."/>
            <person name="Higuchi S."/>
            <person name="Fujiwara T."/>
            <person name="Onuma R."/>
            <person name="Era A."/>
            <person name="Ohbayashi R."/>
            <person name="Uzuka A."/>
            <person name="Nozaki H."/>
            <person name="Yoshikawa H."/>
            <person name="Miyagishima S.Y."/>
        </authorList>
    </citation>
    <scope>NUCLEOTIDE SEQUENCE [LARGE SCALE GENOMIC DNA]</scope>
    <source>
        <strain evidence="8 9">NIES-2499</strain>
    </source>
</reference>
<feature type="domain" description="Peripheral subunit-binding (PSBD)" evidence="7">
    <location>
        <begin position="38"/>
        <end position="59"/>
    </location>
</feature>
<dbReference type="SUPFAM" id="SSF47005">
    <property type="entry name" value="Peripheral subunit-binding domain of 2-oxo acid dehydrogenase complex"/>
    <property type="match status" value="1"/>
</dbReference>
<evidence type="ECO:0000256" key="1">
    <source>
        <dbReference type="ARBA" id="ARBA00001938"/>
    </source>
</evidence>
<keyword evidence="5" id="KW-0012">Acyltransferase</keyword>
<sequence>MLDSTLFTTPYSHIPVQSPGTVTSPVMMSRQVFGQTTGVDVQKVSGTGLYGRVMKEDVLSFSEAASKENMDFGHITWKAHEKPAEALNNTVQAAAAAAAGVALKIDSVLGTYKKEVPASGQVTVVPLRGYRRAMMKSMTAVASIPHFHYADEINVEAIMTIRSVLMSDSALSGKKLILLPFVIKVLSMSLLDHPNMNASLSVSEDSVCVHSDHNIGVAMASPNGLVVPNMKQVQNLSLQDVASELHRLQTLAAANQLGPADVLGGTITVSNIGSVGGLFASPLVNAPEVAIVALGRTQKLPRFDEKGRVVGRKVHPTMQLHFEKEGMLVWLPGSHYALSFKSDPSPKYF</sequence>
<dbReference type="GO" id="GO:0005739">
    <property type="term" value="C:mitochondrion"/>
    <property type="evidence" value="ECO:0007669"/>
    <property type="project" value="TreeGrafter"/>
</dbReference>
<evidence type="ECO:0000313" key="9">
    <source>
        <dbReference type="Proteomes" id="UP000232323"/>
    </source>
</evidence>
<evidence type="ECO:0000259" key="6">
    <source>
        <dbReference type="Pfam" id="PF00198"/>
    </source>
</evidence>
<comment type="similarity">
    <text evidence="2">Belongs to the 2-oxoacid dehydrogenase family.</text>
</comment>
<dbReference type="InterPro" id="IPR001078">
    <property type="entry name" value="2-oxoacid_DH_actylTfrase"/>
</dbReference>
<name>A0A250X418_9CHLO</name>
<dbReference type="Gene3D" id="3.30.559.10">
    <property type="entry name" value="Chloramphenicol acetyltransferase-like domain"/>
    <property type="match status" value="1"/>
</dbReference>
<evidence type="ECO:0000256" key="3">
    <source>
        <dbReference type="ARBA" id="ARBA00022679"/>
    </source>
</evidence>
<feature type="domain" description="2-oxoacid dehydrogenase acyltransferase catalytic" evidence="6">
    <location>
        <begin position="121"/>
        <end position="314"/>
    </location>
</feature>
<dbReference type="Gene3D" id="4.10.320.10">
    <property type="entry name" value="E3-binding domain"/>
    <property type="match status" value="1"/>
</dbReference>
<gene>
    <name evidence="8" type="ORF">CEUSTIGMA_g5267.t1</name>
</gene>
<dbReference type="InterPro" id="IPR036625">
    <property type="entry name" value="E3-bd_dom_sf"/>
</dbReference>
<dbReference type="PANTHER" id="PTHR43178">
    <property type="entry name" value="DIHYDROLIPOAMIDE ACETYLTRANSFERASE COMPONENT OF PYRUVATE DEHYDROGENASE COMPLEX"/>
    <property type="match status" value="1"/>
</dbReference>
<dbReference type="AlphaFoldDB" id="A0A250X418"/>
<evidence type="ECO:0000256" key="4">
    <source>
        <dbReference type="ARBA" id="ARBA00022823"/>
    </source>
</evidence>
<dbReference type="Pfam" id="PF02817">
    <property type="entry name" value="E3_binding"/>
    <property type="match status" value="1"/>
</dbReference>
<evidence type="ECO:0000313" key="8">
    <source>
        <dbReference type="EMBL" id="GAX77824.1"/>
    </source>
</evidence>
<evidence type="ECO:0000256" key="2">
    <source>
        <dbReference type="ARBA" id="ARBA00007317"/>
    </source>
</evidence>
<dbReference type="Proteomes" id="UP000232323">
    <property type="component" value="Unassembled WGS sequence"/>
</dbReference>
<evidence type="ECO:0000256" key="5">
    <source>
        <dbReference type="ARBA" id="ARBA00023315"/>
    </source>
</evidence>